<dbReference type="PROSITE" id="PS50878">
    <property type="entry name" value="RT_POL"/>
    <property type="match status" value="1"/>
</dbReference>
<comment type="caution">
    <text evidence="3">The sequence shown here is derived from an EMBL/GenBank/DDBJ whole genome shotgun (WGS) entry which is preliminary data.</text>
</comment>
<protein>
    <recommendedName>
        <fullName evidence="2">Reverse transcriptase domain-containing protein</fullName>
    </recommendedName>
</protein>
<dbReference type="InterPro" id="IPR043502">
    <property type="entry name" value="DNA/RNA_pol_sf"/>
</dbReference>
<organism evidence="3 4">
    <name type="scientific">Periplaneta americana</name>
    <name type="common">American cockroach</name>
    <name type="synonym">Blatta americana</name>
    <dbReference type="NCBI Taxonomy" id="6978"/>
    <lineage>
        <taxon>Eukaryota</taxon>
        <taxon>Metazoa</taxon>
        <taxon>Ecdysozoa</taxon>
        <taxon>Arthropoda</taxon>
        <taxon>Hexapoda</taxon>
        <taxon>Insecta</taxon>
        <taxon>Pterygota</taxon>
        <taxon>Neoptera</taxon>
        <taxon>Polyneoptera</taxon>
        <taxon>Dictyoptera</taxon>
        <taxon>Blattodea</taxon>
        <taxon>Blattoidea</taxon>
        <taxon>Blattidae</taxon>
        <taxon>Blattinae</taxon>
        <taxon>Periplaneta</taxon>
    </lineage>
</organism>
<dbReference type="SUPFAM" id="SSF56672">
    <property type="entry name" value="DNA/RNA polymerases"/>
    <property type="match status" value="1"/>
</dbReference>
<feature type="domain" description="Reverse transcriptase" evidence="2">
    <location>
        <begin position="2200"/>
        <end position="2477"/>
    </location>
</feature>
<feature type="compositionally biased region" description="Low complexity" evidence="1">
    <location>
        <begin position="798"/>
        <end position="808"/>
    </location>
</feature>
<feature type="compositionally biased region" description="Polar residues" evidence="1">
    <location>
        <begin position="1025"/>
        <end position="1035"/>
    </location>
</feature>
<accession>A0ABQ8SE35</accession>
<evidence type="ECO:0000313" key="4">
    <source>
        <dbReference type="Proteomes" id="UP001148838"/>
    </source>
</evidence>
<feature type="region of interest" description="Disordered" evidence="1">
    <location>
        <begin position="1152"/>
        <end position="1185"/>
    </location>
</feature>
<dbReference type="Pfam" id="PF00078">
    <property type="entry name" value="RVT_1"/>
    <property type="match status" value="1"/>
</dbReference>
<proteinExistence type="predicted"/>
<dbReference type="CDD" id="cd01650">
    <property type="entry name" value="RT_nLTR_like"/>
    <property type="match status" value="1"/>
</dbReference>
<evidence type="ECO:0000259" key="2">
    <source>
        <dbReference type="PROSITE" id="PS50878"/>
    </source>
</evidence>
<feature type="region of interest" description="Disordered" evidence="1">
    <location>
        <begin position="1016"/>
        <end position="1043"/>
    </location>
</feature>
<evidence type="ECO:0000313" key="3">
    <source>
        <dbReference type="EMBL" id="KAJ4432357.1"/>
    </source>
</evidence>
<feature type="region of interest" description="Disordered" evidence="1">
    <location>
        <begin position="792"/>
        <end position="815"/>
    </location>
</feature>
<dbReference type="PANTHER" id="PTHR19446">
    <property type="entry name" value="REVERSE TRANSCRIPTASES"/>
    <property type="match status" value="1"/>
</dbReference>
<keyword evidence="4" id="KW-1185">Reference proteome</keyword>
<evidence type="ECO:0000256" key="1">
    <source>
        <dbReference type="SAM" id="MobiDB-lite"/>
    </source>
</evidence>
<feature type="region of interest" description="Disordered" evidence="1">
    <location>
        <begin position="1798"/>
        <end position="1871"/>
    </location>
</feature>
<feature type="region of interest" description="Disordered" evidence="1">
    <location>
        <begin position="221"/>
        <end position="248"/>
    </location>
</feature>
<feature type="compositionally biased region" description="Polar residues" evidence="1">
    <location>
        <begin position="1847"/>
        <end position="1868"/>
    </location>
</feature>
<dbReference type="EMBL" id="JAJSOF020000029">
    <property type="protein sequence ID" value="KAJ4432357.1"/>
    <property type="molecule type" value="Genomic_DNA"/>
</dbReference>
<gene>
    <name evidence="3" type="ORF">ANN_20976</name>
</gene>
<feature type="compositionally biased region" description="Polar residues" evidence="1">
    <location>
        <begin position="1799"/>
        <end position="1818"/>
    </location>
</feature>
<sequence length="3253" mass="366687">MDTIPFHCGILGNENADALAKKGSTATHRPVTKSTNYSVKRFIKSTYLDFNKQNLITQSQGKKWNSLHQNPQLIPDLPRKSFVAAFRLATGHDCLAKHLHRIGIYQSPNCPLCNSNQEMDSEHLKICASVAVRSPESEQSIVEEKVLVPQIVLSRCDINSATFQPDSVQEEQCVRRSPRKVGVKVINASASKSVSKIKDNIVSIKETSPGMEDDVSDVRIKKSASRKQDDPYSVTKISPRKKMSTNNSVSDTQEIIVSAEINSNGIFANKKCKTKADIEVHRKTRTLRGLSLQKNESSSTRCEEGRLDSGSCADIVTTSDKKDECSHSNSINPSQNNEPHNECSTIDQFLLMAREKLASKPHLIAHMINYINSFPSNVNVLEESNCVGKHSSSDSKLNNVWDVAVSNAEECERECSFDGNVTSLTHSSPYLNENERNYAAVRKMSPDFTDSTNVVEPKYLSEEDNKSSVVCNENSSQILSNVPEHNLCYSAASSSDESCAVATDSGSKSTHDILEENCSVEKSVIGLEFDSKSICNNYTIGAESKSVSNVISENISSTNSALSETSSTESENGVLIGKSQYEVGTENIQHKITKCSLTSDDIVTMQDITKLDSNSNHKSECYNEIGSSNKNLLKTTSLRDQKTVDQRQVNERTDSYKQKCDMSCSSDNVKINKSNIDSVNMSGVDNNNAFYCEGTKRVHRIERNNEPESIKNLSKHVSQDAADTGFDIKCGSGNNVQVLKEAESCRSVNSGDISSVGNLSVIGDEHTDTRIEYKQIEDNNIVITERLVNSTTRQSQTLVTNSKSTSSSELKDSSCDSVFKNTLSPPSASYKKMYLRDTAESHSVKQYHEVTSHETVENGEQCHTLDCSSTSGTLNTNISSELNVEQISQNKSSLTINGMSSKQPTKRIVLSRSFQDSRPVQARRRFFRKVLKSVNCESVQNTSETAPSVSVPSDIEACKTYPEVSQNIGNRSVLSKKLPLSRTKSFESISSSENHQVSSYSVKSSDSQLETCTAPLKSHKEIKLSDNNASHSPSNKMRKTSSENFQCTSVVNTKPFLNSVFVPRSTKRTSDVNFKIPRRPSSVIDSSKTSITVQNSLTNMSHISKPKCSPCSSLTASRINSVEHSNESYHDKMFHSKNPGVNIATKYKAISSTRSRSVDGRDSASPEAASMYSAAKSSELPHSPSSEAYLQYRNRRLTETINDVPNPEGPDDDSLSLYASSSLFKISCEVRSVIKFFNAQNMTLIEIHRQLCQVYGPDIMRKQMLSCWCRQFSGGRQNVHDVECSGWPSLAMDNPVEQNPAAIFRRFPTLYCTKLSQSTCCLRKCVPGGVETADTQTQNMGSVLTFLEWYHNGGNEFLDQIITGDETELPNWQDYSNSAPCRLSTVLPVPKQAISNTKEDRNSKVVATARISREENGLQKRVNEMETLGNDLEDHDIDMDSILKLHFVENNHDAEKEGFIIEGGKNSISEDVNWNVCVQDIEELNLEYTQDSNTKRDRPENKPKMHFASNNKVPDIQTLNNDKVETILFSKQNNFQHFLESSFDVLIRTAYEQAGHELWGFLMQFATITGMAKSQALKQIFNYIKINESSWSPNLNNLLLLVLQEDLLRDGLVGFKMLSKLGCDSFPENLLKKLIEHIVSNSYDKDFMRELYDDVIVHIPLSILKVIGFVPLKEFSLKLEHCGLKTEAETFNRKLSSPTIADNQTFEFATNQSKLIQVCKGSPCESIAKPNWKQTDMQNNCPMQNCPTNGENENKCISSDVSLQVNNQKREIEHSRFQISEGISCDSIHEPRRKIQLKISPQNSTDSTASGVSFPNKQRTAKEHSRFQISEGISCDSIHKPRRKIQLNRSPQNSTDSTSSEVSFPNKQRTAKERITVVSDLQQSSNINTGNSDTRDLRQLLNEKRKRNFEHSMNNRVVDNLASFNISSQLSDENKISIKNDLRSVLNIRSSHSSFVQKQSVSNPGILTAFLDMKNKNPVNCKFEVKRFKRNKFEKQHNLKTSAVQINHLQNQQELFQVPSPFMKPSERMFVSPGMKFMQNRELNTDCNAVILQTALGTRDWITIVHIFENCVDRTESIGIAHQVYEVLRQDMEISTTNFLFLMQEAEKRNMRASPFLEIIMSVIGINVMLDLTVHEKWNEAYDIYIRMKKMEIDFHQLQEEILKAMQGISIDTSAGPDKILMRTIKCEKVAVILALIGTKMLSHNWVPNFFRKARTVLIYKGGEKKDPNNYRPITICSVIRRVLERCLCSRMQQYVEFNENQRGFVSTAGAQINASILNSVLRKAKIEKEDVTILFLDVHKAYDTVGHQHLESVIHNSALPQKLQDLIINLQCGNETQIEVGIHKTKPIPFKQGVMQGAPLSPMLFNLSIDHIFDELSEPSVAEEFGYDLVSDLNNVVTLGFADDIALVAKSTIAASEIFTMTKRSLQQIGLSLNESKTQTIVIEKGKLSSTTLNLGGSIVNSIDGDERIKYLGINFSDEIKFDIAKVINNLNNKIQALTSTYLLKPEQKLNVLNMYIWPILVYPLQNAPLHQLSDRFLEDVDKLIKSSVKEILCLPGDTPDAMLYTERKYKGLSLFKAQWEAYLQHLNICNTLLRTSNPLVVSTRNIAAEKKVCSRKLKIPPEDLDISNINVHKLRQNLRKQEYDKWCALPHKGKGVILFQEYTPGNKWIFSKEGLSSSEWRDAIKMNANVAPVRSLHGRSLDGFRCRYCNEIETLAHVLGSCQHGELLRNSRHHNIRKLIAQALRNKSFEVHEEVHCVASESGGIRRADIVALDKTNSKGFILDPTVRFEMSQTQPSEVNKEKQQIYEPTIPYFREKYQMEGTWEVHGLMIGARGTIPRSTVNTIKTFGIHDIIPKIITSTIKGSIFKQEEFSPCRKILLCVQVCIRVGDMSEAVHILKDNNLISPNPNGWKVRSTKEDMKMQLELCGTLFCRITQESPALMALEFFILLLHTQGSLCNGVDLLQHSNLLMVKLLDEGYQTEALDLYSHIKDQSRGLESPTYRALLVTLVSRNDIILAKHLYQTAQCMHVYSYPWKQLKKFSAKFVIECYKTAVMYMRLTRLWTSQLDGCTTYIQAQELKRMPSEKALQENGCVISTHNTPYKSSCPSTEDDVMHQVKERPYHIKIYSYLMEEEIYIIFDDFLHQLAKELMIDLSGNPQVDSYRASIWIEILEYPSSNLMNILPNMLTRVDKSMVAVQNRIYTVLELFSPLRPIFGQIGHSNSIWLEPESLIICLQRILHSSHPTFTTETQ</sequence>
<feature type="compositionally biased region" description="Basic and acidic residues" evidence="1">
    <location>
        <begin position="221"/>
        <end position="230"/>
    </location>
</feature>
<name>A0ABQ8SE35_PERAM</name>
<dbReference type="InterPro" id="IPR000477">
    <property type="entry name" value="RT_dom"/>
</dbReference>
<dbReference type="Proteomes" id="UP001148838">
    <property type="component" value="Unassembled WGS sequence"/>
</dbReference>
<reference evidence="3 4" key="1">
    <citation type="journal article" date="2022" name="Allergy">
        <title>Genome assembly and annotation of Periplaneta americana reveal a comprehensive cockroach allergen profile.</title>
        <authorList>
            <person name="Wang L."/>
            <person name="Xiong Q."/>
            <person name="Saelim N."/>
            <person name="Wang L."/>
            <person name="Nong W."/>
            <person name="Wan A.T."/>
            <person name="Shi M."/>
            <person name="Liu X."/>
            <person name="Cao Q."/>
            <person name="Hui J.H.L."/>
            <person name="Sookrung N."/>
            <person name="Leung T.F."/>
            <person name="Tungtrongchitr A."/>
            <person name="Tsui S.K.W."/>
        </authorList>
    </citation>
    <scope>NUCLEOTIDE SEQUENCE [LARGE SCALE GENOMIC DNA]</scope>
    <source>
        <strain evidence="3">PWHHKU_190912</strain>
    </source>
</reference>